<dbReference type="AlphaFoldDB" id="A0A376CNL8"/>
<dbReference type="EMBL" id="UFXQ01000001">
    <property type="protein sequence ID" value="STC69933.1"/>
    <property type="molecule type" value="Genomic_DNA"/>
</dbReference>
<accession>A0A376CNL8</accession>
<dbReference type="GO" id="GO:0016616">
    <property type="term" value="F:oxidoreductase activity, acting on the CH-OH group of donors, NAD or NADP as acceptor"/>
    <property type="evidence" value="ECO:0007669"/>
    <property type="project" value="UniProtKB-ARBA"/>
</dbReference>
<dbReference type="SUPFAM" id="SSF51430">
    <property type="entry name" value="NAD(P)-linked oxidoreductase"/>
    <property type="match status" value="1"/>
</dbReference>
<comment type="similarity">
    <text evidence="1">Belongs to the aldo/keto reductase family.</text>
</comment>
<organism evidence="8 9">
    <name type="scientific">Corynebacterium pilosum</name>
    <dbReference type="NCBI Taxonomy" id="35756"/>
    <lineage>
        <taxon>Bacteria</taxon>
        <taxon>Bacillati</taxon>
        <taxon>Actinomycetota</taxon>
        <taxon>Actinomycetes</taxon>
        <taxon>Mycobacteriales</taxon>
        <taxon>Corynebacteriaceae</taxon>
        <taxon>Corynebacterium</taxon>
    </lineage>
</organism>
<dbReference type="PROSITE" id="PS00063">
    <property type="entry name" value="ALDOKETO_REDUCTASE_3"/>
    <property type="match status" value="1"/>
</dbReference>
<evidence type="ECO:0000256" key="4">
    <source>
        <dbReference type="PIRSR" id="PIRSR000097-1"/>
    </source>
</evidence>
<name>A0A376CNL8_9CORY</name>
<feature type="active site" description="Proton donor" evidence="4">
    <location>
        <position position="56"/>
    </location>
</feature>
<evidence type="ECO:0000313" key="9">
    <source>
        <dbReference type="Proteomes" id="UP000254467"/>
    </source>
</evidence>
<sequence>MGGMTQPAIPTLQLNDGYEIPQLGLGTYKLADDNTVELVRRAIELGYRHIDTASFYGNEEAVGKAVRDAISAGDVTREELFITTKLWNDQQDKVGESYQESLNKMGLEFLDLYMIHWPWPQRGLYVQAFEEMARLQGMGQLQSLGVANFYEEVLDELIERTGITPVVNQVELHVGFMQDDLRAYHADKGIVTEAWAPLARGTVLNNADVKAIAARHGRTSAQVVLNYLLQLGMSVIPKTASPERLEENIGAVDFRLTREEMDLLSRIEGERLSNDPRTFPGDV</sequence>
<dbReference type="CDD" id="cd19071">
    <property type="entry name" value="AKR_AKR1-5-like"/>
    <property type="match status" value="1"/>
</dbReference>
<dbReference type="PIRSF" id="PIRSF000097">
    <property type="entry name" value="AKR"/>
    <property type="match status" value="1"/>
</dbReference>
<feature type="domain" description="NADP-dependent oxidoreductase" evidence="7">
    <location>
        <begin position="23"/>
        <end position="266"/>
    </location>
</feature>
<evidence type="ECO:0000256" key="5">
    <source>
        <dbReference type="PIRSR" id="PIRSR000097-2"/>
    </source>
</evidence>
<dbReference type="STRING" id="35756.GCA_001044155_00466"/>
<dbReference type="InterPro" id="IPR023210">
    <property type="entry name" value="NADP_OxRdtase_dom"/>
</dbReference>
<protein>
    <submittedName>
        <fullName evidence="8">Putative oxidoreductase</fullName>
        <ecNumber evidence="8">1.-.-.-</ecNumber>
    </submittedName>
</protein>
<dbReference type="PANTHER" id="PTHR43827:SF3">
    <property type="entry name" value="NADP-DEPENDENT OXIDOREDUCTASE DOMAIN-CONTAINING PROTEIN"/>
    <property type="match status" value="1"/>
</dbReference>
<evidence type="ECO:0000256" key="2">
    <source>
        <dbReference type="ARBA" id="ARBA00022857"/>
    </source>
</evidence>
<dbReference type="PROSITE" id="PS00798">
    <property type="entry name" value="ALDOKETO_REDUCTASE_1"/>
    <property type="match status" value="1"/>
</dbReference>
<dbReference type="Gene3D" id="3.20.20.100">
    <property type="entry name" value="NADP-dependent oxidoreductase domain"/>
    <property type="match status" value="1"/>
</dbReference>
<dbReference type="PRINTS" id="PR00069">
    <property type="entry name" value="ALDKETRDTASE"/>
</dbReference>
<dbReference type="Pfam" id="PF00248">
    <property type="entry name" value="Aldo_ket_red"/>
    <property type="match status" value="1"/>
</dbReference>
<dbReference type="PANTHER" id="PTHR43827">
    <property type="entry name" value="2,5-DIKETO-D-GLUCONIC ACID REDUCTASE"/>
    <property type="match status" value="1"/>
</dbReference>
<dbReference type="Proteomes" id="UP000254467">
    <property type="component" value="Unassembled WGS sequence"/>
</dbReference>
<evidence type="ECO:0000259" key="7">
    <source>
        <dbReference type="Pfam" id="PF00248"/>
    </source>
</evidence>
<evidence type="ECO:0000256" key="1">
    <source>
        <dbReference type="ARBA" id="ARBA00007905"/>
    </source>
</evidence>
<proteinExistence type="inferred from homology"/>
<feature type="site" description="Lowers pKa of active site Tyr" evidence="6">
    <location>
        <position position="85"/>
    </location>
</feature>
<dbReference type="InterPro" id="IPR036812">
    <property type="entry name" value="NAD(P)_OxRdtase_dom_sf"/>
</dbReference>
<dbReference type="InterPro" id="IPR020471">
    <property type="entry name" value="AKR"/>
</dbReference>
<dbReference type="InterPro" id="IPR018170">
    <property type="entry name" value="Aldo/ket_reductase_CS"/>
</dbReference>
<keyword evidence="9" id="KW-1185">Reference proteome</keyword>
<dbReference type="FunFam" id="3.20.20.100:FF:000002">
    <property type="entry name" value="2,5-diketo-D-gluconic acid reductase A"/>
    <property type="match status" value="1"/>
</dbReference>
<evidence type="ECO:0000256" key="3">
    <source>
        <dbReference type="ARBA" id="ARBA00023002"/>
    </source>
</evidence>
<evidence type="ECO:0000256" key="6">
    <source>
        <dbReference type="PIRSR" id="PIRSR000097-3"/>
    </source>
</evidence>
<dbReference type="EC" id="1.-.-.-" evidence="8"/>
<keyword evidence="3 8" id="KW-0560">Oxidoreductase</keyword>
<evidence type="ECO:0000313" key="8">
    <source>
        <dbReference type="EMBL" id="STC69933.1"/>
    </source>
</evidence>
<reference evidence="8 9" key="1">
    <citation type="submission" date="2018-06" db="EMBL/GenBank/DDBJ databases">
        <authorList>
            <consortium name="Pathogen Informatics"/>
            <person name="Doyle S."/>
        </authorList>
    </citation>
    <scope>NUCLEOTIDE SEQUENCE [LARGE SCALE GENOMIC DNA]</scope>
    <source>
        <strain evidence="8 9">NCTC11862</strain>
    </source>
</reference>
<keyword evidence="2" id="KW-0521">NADP</keyword>
<feature type="binding site" evidence="5">
    <location>
        <position position="116"/>
    </location>
    <ligand>
        <name>substrate</name>
    </ligand>
</feature>
<gene>
    <name evidence="8" type="ORF">NCTC11862_01738</name>
</gene>